<name>E4XUV6_OIKDI</name>
<evidence type="ECO:0000313" key="2">
    <source>
        <dbReference type="Proteomes" id="UP000001307"/>
    </source>
</evidence>
<gene>
    <name evidence="1" type="ORF">GSOID_T00004821001</name>
</gene>
<accession>E4XUV6</accession>
<dbReference type="Proteomes" id="UP000001307">
    <property type="component" value="Unassembled WGS sequence"/>
</dbReference>
<organism evidence="1">
    <name type="scientific">Oikopleura dioica</name>
    <name type="common">Tunicate</name>
    <dbReference type="NCBI Taxonomy" id="34765"/>
    <lineage>
        <taxon>Eukaryota</taxon>
        <taxon>Metazoa</taxon>
        <taxon>Chordata</taxon>
        <taxon>Tunicata</taxon>
        <taxon>Appendicularia</taxon>
        <taxon>Copelata</taxon>
        <taxon>Oikopleuridae</taxon>
        <taxon>Oikopleura</taxon>
    </lineage>
</organism>
<protein>
    <submittedName>
        <fullName evidence="1">Uncharacterized protein</fullName>
    </submittedName>
</protein>
<dbReference type="Gene3D" id="2.170.270.10">
    <property type="entry name" value="SET domain"/>
    <property type="match status" value="1"/>
</dbReference>
<proteinExistence type="predicted"/>
<dbReference type="InParanoid" id="E4XUV6"/>
<reference evidence="1" key="1">
    <citation type="journal article" date="2010" name="Science">
        <title>Plasticity of animal genome architecture unmasked by rapid evolution of a pelagic tunicate.</title>
        <authorList>
            <person name="Denoeud F."/>
            <person name="Henriet S."/>
            <person name="Mungpakdee S."/>
            <person name="Aury J.M."/>
            <person name="Da Silva C."/>
            <person name="Brinkmann H."/>
            <person name="Mikhaleva J."/>
            <person name="Olsen L.C."/>
            <person name="Jubin C."/>
            <person name="Canestro C."/>
            <person name="Bouquet J.M."/>
            <person name="Danks G."/>
            <person name="Poulain J."/>
            <person name="Campsteijn C."/>
            <person name="Adamski M."/>
            <person name="Cross I."/>
            <person name="Yadetie F."/>
            <person name="Muffato M."/>
            <person name="Louis A."/>
            <person name="Butcher S."/>
            <person name="Tsagkogeorga G."/>
            <person name="Konrad A."/>
            <person name="Singh S."/>
            <person name="Jensen M.F."/>
            <person name="Cong E.H."/>
            <person name="Eikeseth-Otteraa H."/>
            <person name="Noel B."/>
            <person name="Anthouard V."/>
            <person name="Porcel B.M."/>
            <person name="Kachouri-Lafond R."/>
            <person name="Nishino A."/>
            <person name="Ugolini M."/>
            <person name="Chourrout P."/>
            <person name="Nishida H."/>
            <person name="Aasland R."/>
            <person name="Huzurbazar S."/>
            <person name="Westhof E."/>
            <person name="Delsuc F."/>
            <person name="Lehrach H."/>
            <person name="Reinhardt R."/>
            <person name="Weissenbach J."/>
            <person name="Roy S.W."/>
            <person name="Artiguenave F."/>
            <person name="Postlethwait J.H."/>
            <person name="Manak J.R."/>
            <person name="Thompson E.M."/>
            <person name="Jaillon O."/>
            <person name="Du Pasquier L."/>
            <person name="Boudinot P."/>
            <person name="Liberles D.A."/>
            <person name="Volff J.N."/>
            <person name="Philippe H."/>
            <person name="Lenhard B."/>
            <person name="Roest Crollius H."/>
            <person name="Wincker P."/>
            <person name="Chourrout D."/>
        </authorList>
    </citation>
    <scope>NUCLEOTIDE SEQUENCE [LARGE SCALE GENOMIC DNA]</scope>
</reference>
<dbReference type="AlphaFoldDB" id="E4XUV6"/>
<dbReference type="InterPro" id="IPR046341">
    <property type="entry name" value="SET_dom_sf"/>
</dbReference>
<sequence length="53" mass="6057">MENWVFDYTKGNANVSTLSSRFMRQDTLKTQLGFECSCNRCNADSVTEDIDVD</sequence>
<dbReference type="EMBL" id="FN653192">
    <property type="protein sequence ID" value="CBY13503.1"/>
    <property type="molecule type" value="Genomic_DNA"/>
</dbReference>
<evidence type="ECO:0000313" key="1">
    <source>
        <dbReference type="EMBL" id="CBY13503.1"/>
    </source>
</evidence>
<dbReference type="OrthoDB" id="1028014at2759"/>
<keyword evidence="2" id="KW-1185">Reference proteome</keyword>